<organism evidence="2 3">
    <name type="scientific">Datura stramonium</name>
    <name type="common">Jimsonweed</name>
    <name type="synonym">Common thornapple</name>
    <dbReference type="NCBI Taxonomy" id="4076"/>
    <lineage>
        <taxon>Eukaryota</taxon>
        <taxon>Viridiplantae</taxon>
        <taxon>Streptophyta</taxon>
        <taxon>Embryophyta</taxon>
        <taxon>Tracheophyta</taxon>
        <taxon>Spermatophyta</taxon>
        <taxon>Magnoliopsida</taxon>
        <taxon>eudicotyledons</taxon>
        <taxon>Gunneridae</taxon>
        <taxon>Pentapetalae</taxon>
        <taxon>asterids</taxon>
        <taxon>lamiids</taxon>
        <taxon>Solanales</taxon>
        <taxon>Solanaceae</taxon>
        <taxon>Solanoideae</taxon>
        <taxon>Datureae</taxon>
        <taxon>Datura</taxon>
    </lineage>
</organism>
<keyword evidence="3" id="KW-1185">Reference proteome</keyword>
<evidence type="ECO:0000313" key="2">
    <source>
        <dbReference type="EMBL" id="MCD7463087.1"/>
    </source>
</evidence>
<feature type="signal peptide" evidence="1">
    <location>
        <begin position="1"/>
        <end position="31"/>
    </location>
</feature>
<sequence>MALSIKMASSSANNFIYFLCLSALLTNFAKFAGMNSYCEDCGVAYDVSVNSIPYVAVATPELEGVDMGSGAARQASSVPVAAPTTLVVSPATLTVCPLGLKTLVELHSLGWWCKLGSIKHPIDSIVRDVNRDTTNLYSGEDRHF</sequence>
<name>A0ABS8SVM9_DATST</name>
<feature type="chain" id="PRO_5045131599" evidence="1">
    <location>
        <begin position="32"/>
        <end position="144"/>
    </location>
</feature>
<keyword evidence="1" id="KW-0732">Signal</keyword>
<evidence type="ECO:0000313" key="3">
    <source>
        <dbReference type="Proteomes" id="UP000823775"/>
    </source>
</evidence>
<gene>
    <name evidence="2" type="ORF">HAX54_049930</name>
</gene>
<dbReference type="EMBL" id="JACEIK010000860">
    <property type="protein sequence ID" value="MCD7463087.1"/>
    <property type="molecule type" value="Genomic_DNA"/>
</dbReference>
<comment type="caution">
    <text evidence="2">The sequence shown here is derived from an EMBL/GenBank/DDBJ whole genome shotgun (WGS) entry which is preliminary data.</text>
</comment>
<protein>
    <submittedName>
        <fullName evidence="2">Uncharacterized protein</fullName>
    </submittedName>
</protein>
<evidence type="ECO:0000256" key="1">
    <source>
        <dbReference type="SAM" id="SignalP"/>
    </source>
</evidence>
<accession>A0ABS8SVM9</accession>
<proteinExistence type="predicted"/>
<dbReference type="Proteomes" id="UP000823775">
    <property type="component" value="Unassembled WGS sequence"/>
</dbReference>
<reference evidence="2 3" key="1">
    <citation type="journal article" date="2021" name="BMC Genomics">
        <title>Datura genome reveals duplications of psychoactive alkaloid biosynthetic genes and high mutation rate following tissue culture.</title>
        <authorList>
            <person name="Rajewski A."/>
            <person name="Carter-House D."/>
            <person name="Stajich J."/>
            <person name="Litt A."/>
        </authorList>
    </citation>
    <scope>NUCLEOTIDE SEQUENCE [LARGE SCALE GENOMIC DNA]</scope>
    <source>
        <strain evidence="2">AR-01</strain>
    </source>
</reference>